<evidence type="ECO:0000313" key="2">
    <source>
        <dbReference type="EMBL" id="CCH48496.1"/>
    </source>
</evidence>
<reference evidence="2 3" key="1">
    <citation type="journal article" date="2013" name="PLoS ONE">
        <title>The first genomic and proteomic characterization of a deep-sea sulfate reducer: insights into the piezophilic lifestyle of Desulfovibrio piezophilus.</title>
        <authorList>
            <person name="Pradel N."/>
            <person name="Ji B."/>
            <person name="Gimenez G."/>
            <person name="Talla E."/>
            <person name="Lenoble P."/>
            <person name="Garel M."/>
            <person name="Tamburini C."/>
            <person name="Fourquet P."/>
            <person name="Lebrun R."/>
            <person name="Bertin P."/>
            <person name="Denis Y."/>
            <person name="Pophillat M."/>
            <person name="Barbe V."/>
            <person name="Ollivier B."/>
            <person name="Dolla A."/>
        </authorList>
    </citation>
    <scope>NUCLEOTIDE SEQUENCE [LARGE SCALE GENOMIC DNA]</scope>
    <source>
        <strain evidence="3">DSM 10523 / SB164P1</strain>
    </source>
</reference>
<dbReference type="AlphaFoldDB" id="M1WJU3"/>
<protein>
    <submittedName>
        <fullName evidence="2">Uncharacterized protein</fullName>
    </submittedName>
</protein>
<dbReference type="eggNOG" id="ENOG50318DA">
    <property type="taxonomic scope" value="Bacteria"/>
</dbReference>
<dbReference type="HOGENOM" id="CLU_1452277_0_0_7"/>
<feature type="region of interest" description="Disordered" evidence="1">
    <location>
        <begin position="23"/>
        <end position="45"/>
    </location>
</feature>
<keyword evidence="3" id="KW-1185">Reference proteome</keyword>
<reference evidence="3" key="2">
    <citation type="journal article" date="2013" name="Stand. Genomic Sci.">
        <title>Complete genome sequence of Desulfocapsa sulfexigens, a marine deltaproteobacterium specialized in disproportionating inorganic sulfur compounds.</title>
        <authorList>
            <person name="Finster K.W."/>
            <person name="Kjeldsen K.U."/>
            <person name="Kube M."/>
            <person name="Reinhardt R."/>
            <person name="Mussmann M."/>
            <person name="Amann R."/>
            <person name="Schreiber L."/>
        </authorList>
    </citation>
    <scope>NUCLEOTIDE SEQUENCE [LARGE SCALE GENOMIC DNA]</scope>
    <source>
        <strain evidence="3">DSM 10523 / SB164P1</strain>
    </source>
</reference>
<dbReference type="Proteomes" id="UP000011724">
    <property type="component" value="Chromosome"/>
</dbReference>
<accession>M1WJU3</accession>
<sequence>MFTGHGMPKRMVGISTQESLAKFKKAGAKHDSNNQKPPKNPKGNYYWTVHPKERACETCKAMEGKEFIEEPERPHPKCKCEIKKHPLRRPKRYINGPLTGHAYETFTGGDHVKIFFEGISGGLTSGVHLSTNHDHSEQITCMSFSSNSTSLDASQEPPVHWRIHMVAAGSDNVMINYTLEHEVWSE</sequence>
<proteinExistence type="predicted"/>
<organism evidence="2 3">
    <name type="scientific">Pseudodesulfovibrio piezophilus (strain DSM 21447 / JCM 15486 / C1TLV30)</name>
    <name type="common">Desulfovibrio piezophilus</name>
    <dbReference type="NCBI Taxonomy" id="1322246"/>
    <lineage>
        <taxon>Bacteria</taxon>
        <taxon>Pseudomonadati</taxon>
        <taxon>Thermodesulfobacteriota</taxon>
        <taxon>Desulfovibrionia</taxon>
        <taxon>Desulfovibrionales</taxon>
        <taxon>Desulfovibrionaceae</taxon>
    </lineage>
</organism>
<dbReference type="EMBL" id="FO203427">
    <property type="protein sequence ID" value="CCH48496.1"/>
    <property type="molecule type" value="Genomic_DNA"/>
</dbReference>
<evidence type="ECO:0000256" key="1">
    <source>
        <dbReference type="SAM" id="MobiDB-lite"/>
    </source>
</evidence>
<evidence type="ECO:0000313" key="3">
    <source>
        <dbReference type="Proteomes" id="UP000011724"/>
    </source>
</evidence>
<dbReference type="BioCyc" id="DPIE1322246:BN4_RS06305-MONOMER"/>
<dbReference type="KEGG" id="dpi:BN4_11259"/>
<name>M1WJU3_PSEP2</name>
<gene>
    <name evidence="2" type="ordered locus">BN4_11259</name>
</gene>